<evidence type="ECO:0000313" key="3">
    <source>
        <dbReference type="Proteomes" id="UP001500880"/>
    </source>
</evidence>
<dbReference type="EMBL" id="BAAADO010000003">
    <property type="protein sequence ID" value="GAA0491401.1"/>
    <property type="molecule type" value="Genomic_DNA"/>
</dbReference>
<dbReference type="Proteomes" id="UP001500880">
    <property type="component" value="Unassembled WGS sequence"/>
</dbReference>
<accession>A0ABN1B732</accession>
<proteinExistence type="predicted"/>
<sequence length="52" mass="6006">MEAEKVLKYMRAQIATLSQQNAIANAQLEEKEAEVKKLKEENRKLRESESAE</sequence>
<protein>
    <submittedName>
        <fullName evidence="2">Uncharacterized protein</fullName>
    </submittedName>
</protein>
<keyword evidence="3" id="KW-1185">Reference proteome</keyword>
<evidence type="ECO:0000313" key="2">
    <source>
        <dbReference type="EMBL" id="GAA0491401.1"/>
    </source>
</evidence>
<keyword evidence="1" id="KW-0175">Coiled coil</keyword>
<comment type="caution">
    <text evidence="2">The sequence shown here is derived from an EMBL/GenBank/DDBJ whole genome shotgun (WGS) entry which is preliminary data.</text>
</comment>
<dbReference type="RefSeq" id="WP_343839747.1">
    <property type="nucleotide sequence ID" value="NZ_BAAADO010000003.1"/>
</dbReference>
<feature type="coiled-coil region" evidence="1">
    <location>
        <begin position="14"/>
        <end position="51"/>
    </location>
</feature>
<reference evidence="2 3" key="1">
    <citation type="journal article" date="2019" name="Int. J. Syst. Evol. Microbiol.">
        <title>The Global Catalogue of Microorganisms (GCM) 10K type strain sequencing project: providing services to taxonomists for standard genome sequencing and annotation.</title>
        <authorList>
            <consortium name="The Broad Institute Genomics Platform"/>
            <consortium name="The Broad Institute Genome Sequencing Center for Infectious Disease"/>
            <person name="Wu L."/>
            <person name="Ma J."/>
        </authorList>
    </citation>
    <scope>NUCLEOTIDE SEQUENCE [LARGE SCALE GENOMIC DNA]</scope>
    <source>
        <strain evidence="2 3">JCM 12389</strain>
    </source>
</reference>
<organism evidence="2 3">
    <name type="scientific">Salinibacillus aidingensis</name>
    <dbReference type="NCBI Taxonomy" id="237684"/>
    <lineage>
        <taxon>Bacteria</taxon>
        <taxon>Bacillati</taxon>
        <taxon>Bacillota</taxon>
        <taxon>Bacilli</taxon>
        <taxon>Bacillales</taxon>
        <taxon>Bacillaceae</taxon>
        <taxon>Salinibacillus</taxon>
    </lineage>
</organism>
<gene>
    <name evidence="2" type="ORF">GCM10008986_16890</name>
</gene>
<name>A0ABN1B732_9BACI</name>
<evidence type="ECO:0000256" key="1">
    <source>
        <dbReference type="SAM" id="Coils"/>
    </source>
</evidence>